<dbReference type="Proteomes" id="UP000294848">
    <property type="component" value="Unassembled WGS sequence"/>
</dbReference>
<proteinExistence type="predicted"/>
<dbReference type="AlphaFoldDB" id="A0A4R6H0B1"/>
<comment type="caution">
    <text evidence="1">The sequence shown here is derived from an EMBL/GenBank/DDBJ whole genome shotgun (WGS) entry which is preliminary data.</text>
</comment>
<dbReference type="RefSeq" id="WP_133465294.1">
    <property type="nucleotide sequence ID" value="NZ_SNWI01000005.1"/>
</dbReference>
<evidence type="ECO:0000313" key="2">
    <source>
        <dbReference type="Proteomes" id="UP000294848"/>
    </source>
</evidence>
<gene>
    <name evidence="1" type="ORF">DET52_105251</name>
</gene>
<protein>
    <submittedName>
        <fullName evidence="1">Uncharacterized protein</fullName>
    </submittedName>
</protein>
<evidence type="ECO:0000313" key="1">
    <source>
        <dbReference type="EMBL" id="TDO01392.1"/>
    </source>
</evidence>
<dbReference type="EMBL" id="SNWI01000005">
    <property type="protein sequence ID" value="TDO01392.1"/>
    <property type="molecule type" value="Genomic_DNA"/>
</dbReference>
<name>A0A4R6H0B1_9BACT</name>
<reference evidence="1 2" key="1">
    <citation type="submission" date="2019-03" db="EMBL/GenBank/DDBJ databases">
        <title>Freshwater and sediment microbial communities from various areas in North America, analyzing microbe dynamics in response to fracking.</title>
        <authorList>
            <person name="Lamendella R."/>
        </authorList>
    </citation>
    <scope>NUCLEOTIDE SEQUENCE [LARGE SCALE GENOMIC DNA]</scope>
    <source>
        <strain evidence="1 2">114D</strain>
    </source>
</reference>
<organism evidence="1 2">
    <name type="scientific">Sunxiuqinia elliptica</name>
    <dbReference type="NCBI Taxonomy" id="655355"/>
    <lineage>
        <taxon>Bacteria</taxon>
        <taxon>Pseudomonadati</taxon>
        <taxon>Bacteroidota</taxon>
        <taxon>Bacteroidia</taxon>
        <taxon>Marinilabiliales</taxon>
        <taxon>Prolixibacteraceae</taxon>
        <taxon>Sunxiuqinia</taxon>
    </lineage>
</organism>
<sequence>MKLEQFGFSFETVSFFRGYFTENTDKIVFPNGEILFPDGKLNLSPFGSFLMDHVNPSITKNVIVFHSFLEMFSFYQVQKKKAENSVLMVAGYLCENIPVPNPVARFSLAFGNSFFGRVSDIRISCLIDGSLPRILIKDEFLYVEHGKYTASLPLDKLSLSRFYTLSGFRSKTRTFKPKNEALFCRLINKTIRL</sequence>
<accession>A0A4R6H0B1</accession>